<accession>A0ACB7IFQ8</accession>
<evidence type="ECO:0000313" key="2">
    <source>
        <dbReference type="Proteomes" id="UP000091857"/>
    </source>
</evidence>
<dbReference type="EMBL" id="CM004387">
    <property type="protein sequence ID" value="KAG8663733.1"/>
    <property type="molecule type" value="Genomic_DNA"/>
</dbReference>
<comment type="caution">
    <text evidence="1">The sequence shown here is derived from an EMBL/GenBank/DDBJ whole genome shotgun (WGS) entry which is preliminary data.</text>
</comment>
<gene>
    <name evidence="1" type="ORF">MANES_01G249304v8</name>
</gene>
<evidence type="ECO:0000313" key="1">
    <source>
        <dbReference type="EMBL" id="KAG8663733.1"/>
    </source>
</evidence>
<keyword evidence="2" id="KW-1185">Reference proteome</keyword>
<reference evidence="2" key="1">
    <citation type="journal article" date="2016" name="Nat. Biotechnol.">
        <title>Sequencing wild and cultivated cassava and related species reveals extensive interspecific hybridization and genetic diversity.</title>
        <authorList>
            <person name="Bredeson J.V."/>
            <person name="Lyons J.B."/>
            <person name="Prochnik S.E."/>
            <person name="Wu G.A."/>
            <person name="Ha C.M."/>
            <person name="Edsinger-Gonzales E."/>
            <person name="Grimwood J."/>
            <person name="Schmutz J."/>
            <person name="Rabbi I.Y."/>
            <person name="Egesi C."/>
            <person name="Nauluvula P."/>
            <person name="Lebot V."/>
            <person name="Ndunguru J."/>
            <person name="Mkamilo G."/>
            <person name="Bart R.S."/>
            <person name="Setter T.L."/>
            <person name="Gleadow R.M."/>
            <person name="Kulakow P."/>
            <person name="Ferguson M.E."/>
            <person name="Rounsley S."/>
            <person name="Rokhsar D.S."/>
        </authorList>
    </citation>
    <scope>NUCLEOTIDE SEQUENCE [LARGE SCALE GENOMIC DNA]</scope>
    <source>
        <strain evidence="2">cv. AM560-2</strain>
    </source>
</reference>
<name>A0ACB7IFQ8_MANES</name>
<organism evidence="1 2">
    <name type="scientific">Manihot esculenta</name>
    <name type="common">Cassava</name>
    <name type="synonym">Jatropha manihot</name>
    <dbReference type="NCBI Taxonomy" id="3983"/>
    <lineage>
        <taxon>Eukaryota</taxon>
        <taxon>Viridiplantae</taxon>
        <taxon>Streptophyta</taxon>
        <taxon>Embryophyta</taxon>
        <taxon>Tracheophyta</taxon>
        <taxon>Spermatophyta</taxon>
        <taxon>Magnoliopsida</taxon>
        <taxon>eudicotyledons</taxon>
        <taxon>Gunneridae</taxon>
        <taxon>Pentapetalae</taxon>
        <taxon>rosids</taxon>
        <taxon>fabids</taxon>
        <taxon>Malpighiales</taxon>
        <taxon>Euphorbiaceae</taxon>
        <taxon>Crotonoideae</taxon>
        <taxon>Manihoteae</taxon>
        <taxon>Manihot</taxon>
    </lineage>
</organism>
<sequence length="53" mass="6179">MIPEGKRKGTVERKTSKGNLVKMQCDWWAGQILTNCRFADNTTAKSFRQEFRD</sequence>
<dbReference type="Proteomes" id="UP000091857">
    <property type="component" value="Chromosome 1"/>
</dbReference>
<proteinExistence type="predicted"/>
<protein>
    <submittedName>
        <fullName evidence="1">Uncharacterized protein</fullName>
    </submittedName>
</protein>